<proteinExistence type="predicted"/>
<feature type="signal peptide" evidence="1">
    <location>
        <begin position="1"/>
        <end position="24"/>
    </location>
</feature>
<dbReference type="InParanoid" id="A0A165MH25"/>
<dbReference type="GO" id="GO:0005739">
    <property type="term" value="C:mitochondrion"/>
    <property type="evidence" value="ECO:0007669"/>
    <property type="project" value="TreeGrafter"/>
</dbReference>
<dbReference type="PANTHER" id="PTHR28177">
    <property type="entry name" value="ALTERED INHERITANCE OF MITOCHONDRIA PROTEIN 19, MITOCHONDRIAL"/>
    <property type="match status" value="1"/>
</dbReference>
<gene>
    <name evidence="2" type="ORF">EXIGLDRAFT_725883</name>
</gene>
<keyword evidence="1" id="KW-0732">Signal</keyword>
<dbReference type="PANTHER" id="PTHR28177:SF1">
    <property type="entry name" value="ALTERED INHERITANCE OF MITOCHONDRIA PROTEIN 19, MITOCHONDRIAL"/>
    <property type="match status" value="1"/>
</dbReference>
<protein>
    <submittedName>
        <fullName evidence="2">Uncharacterized protein</fullName>
    </submittedName>
</protein>
<dbReference type="Pfam" id="PF10315">
    <property type="entry name" value="Aim19"/>
    <property type="match status" value="1"/>
</dbReference>
<dbReference type="AlphaFoldDB" id="A0A165MH25"/>
<keyword evidence="3" id="KW-1185">Reference proteome</keyword>
<name>A0A165MH25_EXIGL</name>
<accession>A0A165MH25</accession>
<reference evidence="2 3" key="1">
    <citation type="journal article" date="2016" name="Mol. Biol. Evol.">
        <title>Comparative Genomics of Early-Diverging Mushroom-Forming Fungi Provides Insights into the Origins of Lignocellulose Decay Capabilities.</title>
        <authorList>
            <person name="Nagy L.G."/>
            <person name="Riley R."/>
            <person name="Tritt A."/>
            <person name="Adam C."/>
            <person name="Daum C."/>
            <person name="Floudas D."/>
            <person name="Sun H."/>
            <person name="Yadav J.S."/>
            <person name="Pangilinan J."/>
            <person name="Larsson K.H."/>
            <person name="Matsuura K."/>
            <person name="Barry K."/>
            <person name="Labutti K."/>
            <person name="Kuo R."/>
            <person name="Ohm R.A."/>
            <person name="Bhattacharya S.S."/>
            <person name="Shirouzu T."/>
            <person name="Yoshinaga Y."/>
            <person name="Martin F.M."/>
            <person name="Grigoriev I.V."/>
            <person name="Hibbett D.S."/>
        </authorList>
    </citation>
    <scope>NUCLEOTIDE SEQUENCE [LARGE SCALE GENOMIC DNA]</scope>
    <source>
        <strain evidence="2 3">HHB12029</strain>
    </source>
</reference>
<dbReference type="OrthoDB" id="5554402at2759"/>
<dbReference type="Proteomes" id="UP000077266">
    <property type="component" value="Unassembled WGS sequence"/>
</dbReference>
<evidence type="ECO:0000256" key="1">
    <source>
        <dbReference type="SAM" id="SignalP"/>
    </source>
</evidence>
<evidence type="ECO:0000313" key="2">
    <source>
        <dbReference type="EMBL" id="KZV99256.1"/>
    </source>
</evidence>
<feature type="chain" id="PRO_5007862423" evidence="1">
    <location>
        <begin position="25"/>
        <end position="91"/>
    </location>
</feature>
<dbReference type="EMBL" id="KV425911">
    <property type="protein sequence ID" value="KZV99256.1"/>
    <property type="molecule type" value="Genomic_DNA"/>
</dbReference>
<dbReference type="STRING" id="1314781.A0A165MH25"/>
<organism evidence="2 3">
    <name type="scientific">Exidia glandulosa HHB12029</name>
    <dbReference type="NCBI Taxonomy" id="1314781"/>
    <lineage>
        <taxon>Eukaryota</taxon>
        <taxon>Fungi</taxon>
        <taxon>Dikarya</taxon>
        <taxon>Basidiomycota</taxon>
        <taxon>Agaricomycotina</taxon>
        <taxon>Agaricomycetes</taxon>
        <taxon>Auriculariales</taxon>
        <taxon>Exidiaceae</taxon>
        <taxon>Exidia</taxon>
    </lineage>
</organism>
<sequence>MPNLFWRLGFTWVFAGSGYMVSTGDIRNGSGTTTGCALIYLFYHMRSSLRAPRSVPSVMLTAATTTIAGIYGSEYFRFRRFDNDEAYNVKF</sequence>
<evidence type="ECO:0000313" key="3">
    <source>
        <dbReference type="Proteomes" id="UP000077266"/>
    </source>
</evidence>
<dbReference type="InterPro" id="IPR019419">
    <property type="entry name" value="AIM19"/>
</dbReference>